<accession>A0A430KWP9</accession>
<name>A0A430KWP9_9HYPO</name>
<protein>
    <submittedName>
        <fullName evidence="1">Uncharacterized protein</fullName>
    </submittedName>
</protein>
<proteinExistence type="predicted"/>
<evidence type="ECO:0000313" key="2">
    <source>
        <dbReference type="Proteomes" id="UP000287124"/>
    </source>
</evidence>
<gene>
    <name evidence="1" type="ORF">BHE90_017698</name>
</gene>
<comment type="caution">
    <text evidence="1">The sequence shown here is derived from an EMBL/GenBank/DDBJ whole genome shotgun (WGS) entry which is preliminary data.</text>
</comment>
<evidence type="ECO:0000313" key="1">
    <source>
        <dbReference type="EMBL" id="RTE67927.1"/>
    </source>
</evidence>
<sequence length="221" mass="23607">MAAASFSSLFSSADPGGGGETDKVPRSGAYERWKGAETPFTALSRVRGDEHCSPEDVAELQFEQGDACVVVLRFQPEADCLCAILRKCLETLPGDGASCATAYAGWETVPSPDGLVCVVMLTWLAGEVEPDDVASWVDVSDAVAAETPVDGFVQKLSGIDHLNLWQMNREAVLGRMVSLERDGDGQELVEDVLFCRIPEGKIGAELSLFGQGRESGLSLLH</sequence>
<dbReference type="Proteomes" id="UP000287124">
    <property type="component" value="Unassembled WGS sequence"/>
</dbReference>
<reference evidence="1 2" key="1">
    <citation type="submission" date="2017-06" db="EMBL/GenBank/DDBJ databases">
        <title>Comparative genomic analysis of Ambrosia Fusariam Clade fungi.</title>
        <authorList>
            <person name="Stajich J.E."/>
            <person name="Carrillo J."/>
            <person name="Kijimoto T."/>
            <person name="Eskalen A."/>
            <person name="O'Donnell K."/>
            <person name="Kasson M."/>
        </authorList>
    </citation>
    <scope>NUCLEOTIDE SEQUENCE [LARGE SCALE GENOMIC DNA]</scope>
    <source>
        <strain evidence="1 2">UCR1854</strain>
    </source>
</reference>
<dbReference type="EMBL" id="MIKF01001504">
    <property type="protein sequence ID" value="RTE67927.1"/>
    <property type="molecule type" value="Genomic_DNA"/>
</dbReference>
<dbReference type="AlphaFoldDB" id="A0A430KWP9"/>
<keyword evidence="2" id="KW-1185">Reference proteome</keyword>
<organism evidence="1 2">
    <name type="scientific">Fusarium euwallaceae</name>
    <dbReference type="NCBI Taxonomy" id="1147111"/>
    <lineage>
        <taxon>Eukaryota</taxon>
        <taxon>Fungi</taxon>
        <taxon>Dikarya</taxon>
        <taxon>Ascomycota</taxon>
        <taxon>Pezizomycotina</taxon>
        <taxon>Sordariomycetes</taxon>
        <taxon>Hypocreomycetidae</taxon>
        <taxon>Hypocreales</taxon>
        <taxon>Nectriaceae</taxon>
        <taxon>Fusarium</taxon>
        <taxon>Fusarium solani species complex</taxon>
    </lineage>
</organism>